<dbReference type="AlphaFoldDB" id="A0A975IUB9"/>
<name>A0A975IUB9_9CAUL</name>
<accession>A0A975IUB9</accession>
<keyword evidence="2" id="KW-1185">Reference proteome</keyword>
<dbReference type="EMBL" id="CP073078">
    <property type="protein sequence ID" value="QUD87782.1"/>
    <property type="molecule type" value="Genomic_DNA"/>
</dbReference>
<protein>
    <submittedName>
        <fullName evidence="1">Uncharacterized protein</fullName>
    </submittedName>
</protein>
<evidence type="ECO:0000313" key="2">
    <source>
        <dbReference type="Proteomes" id="UP000676409"/>
    </source>
</evidence>
<gene>
    <name evidence="1" type="ORF">KCG34_22500</name>
</gene>
<organism evidence="1 2">
    <name type="scientific">Phenylobacterium montanum</name>
    <dbReference type="NCBI Taxonomy" id="2823693"/>
    <lineage>
        <taxon>Bacteria</taxon>
        <taxon>Pseudomonadati</taxon>
        <taxon>Pseudomonadota</taxon>
        <taxon>Alphaproteobacteria</taxon>
        <taxon>Caulobacterales</taxon>
        <taxon>Caulobacteraceae</taxon>
        <taxon>Phenylobacterium</taxon>
    </lineage>
</organism>
<dbReference type="RefSeq" id="WP_211937832.1">
    <property type="nucleotide sequence ID" value="NZ_CP073078.1"/>
</dbReference>
<evidence type="ECO:0000313" key="1">
    <source>
        <dbReference type="EMBL" id="QUD87782.1"/>
    </source>
</evidence>
<sequence>MFVTSDIFDLRQIGWALDVDWRENLICGVDVHGSVWPGIEPAAEFMVAAAKKCGLFEEIRYASYHVPGEDRSRLIKPKSFEKIARGGLQGALGANGLMLDGFREAVGAERNRIAFGGDATGWAPWDRRDYVGEPPAGRQRSLHAHFLFPVQGDPLAVSSELLRLAATSMGAEYGYVFIRDALCRPRGYPMDSSVPPYFAPRGQVCRSEMDNWWGYATRRFWEEKHPLLRDLCQQNLLCERHLSAPVLSFGQLGCWINCEPGRGRLENLGEGRMLWSLTDAEMVAARPILNEAGLLLSCPERVYRDLPGGVAPADRPIPPRIDFRYEDGTKPTYH</sequence>
<reference evidence="1" key="1">
    <citation type="submission" date="2021-04" db="EMBL/GenBank/DDBJ databases">
        <title>The complete genome sequence of Caulobacter sp. S6.</title>
        <authorList>
            <person name="Tang Y."/>
            <person name="Ouyang W."/>
            <person name="Liu Q."/>
            <person name="Huang B."/>
            <person name="Guo Z."/>
            <person name="Lei P."/>
        </authorList>
    </citation>
    <scope>NUCLEOTIDE SEQUENCE</scope>
    <source>
        <strain evidence="1">S6</strain>
    </source>
</reference>
<proteinExistence type="predicted"/>
<dbReference type="Proteomes" id="UP000676409">
    <property type="component" value="Chromosome"/>
</dbReference>
<dbReference type="KEGG" id="caul:KCG34_22500"/>